<accession>A0A345ZC37</accession>
<dbReference type="InterPro" id="IPR051259">
    <property type="entry name" value="rRNA_Methyltransferase"/>
</dbReference>
<dbReference type="Gene3D" id="3.30.1330.30">
    <property type="match status" value="1"/>
</dbReference>
<feature type="domain" description="MRM3-like substrate binding" evidence="5">
    <location>
        <begin position="9"/>
        <end position="92"/>
    </location>
</feature>
<name>A0A345ZC37_9BACT</name>
<evidence type="ECO:0000313" key="7">
    <source>
        <dbReference type="Proteomes" id="UP000254834"/>
    </source>
</evidence>
<dbReference type="OrthoDB" id="9785673at2"/>
<reference evidence="6 7" key="1">
    <citation type="submission" date="2017-12" db="EMBL/GenBank/DDBJ databases">
        <title>Chromulinavorax destructans is a abundant pathogen of dominant heterotrophic picoflagllates.</title>
        <authorList>
            <person name="Deeg C.M."/>
            <person name="Zimmer M."/>
            <person name="Suttle C.A."/>
        </authorList>
    </citation>
    <scope>NUCLEOTIDE SEQUENCE [LARGE SCALE GENOMIC DNA]</scope>
    <source>
        <strain evidence="6 7">SeV1</strain>
    </source>
</reference>
<keyword evidence="3" id="KW-0808">Transferase</keyword>
<protein>
    <submittedName>
        <fullName evidence="6">Uncharacterized protein</fullName>
    </submittedName>
</protein>
<evidence type="ECO:0000256" key="1">
    <source>
        <dbReference type="ARBA" id="ARBA00007228"/>
    </source>
</evidence>
<dbReference type="Pfam" id="PF00588">
    <property type="entry name" value="SpoU_methylase"/>
    <property type="match status" value="1"/>
</dbReference>
<dbReference type="PANTHER" id="PTHR43191:SF2">
    <property type="entry name" value="RRNA METHYLTRANSFERASE 3, MITOCHONDRIAL"/>
    <property type="match status" value="1"/>
</dbReference>
<dbReference type="PANTHER" id="PTHR43191">
    <property type="entry name" value="RRNA METHYLTRANSFERASE 3"/>
    <property type="match status" value="1"/>
</dbReference>
<proteinExistence type="inferred from homology"/>
<dbReference type="Gene3D" id="3.40.1280.10">
    <property type="match status" value="1"/>
</dbReference>
<dbReference type="InterPro" id="IPR029064">
    <property type="entry name" value="Ribosomal_eL30-like_sf"/>
</dbReference>
<dbReference type="EMBL" id="CP025544">
    <property type="protein sequence ID" value="AXK60854.1"/>
    <property type="molecule type" value="Genomic_DNA"/>
</dbReference>
<dbReference type="GO" id="GO:0003723">
    <property type="term" value="F:RNA binding"/>
    <property type="evidence" value="ECO:0007669"/>
    <property type="project" value="InterPro"/>
</dbReference>
<dbReference type="SUPFAM" id="SSF75217">
    <property type="entry name" value="alpha/beta knot"/>
    <property type="match status" value="1"/>
</dbReference>
<dbReference type="KEGG" id="cdes:C0J27_03865"/>
<sequence>MKIITSVHNDQIKHLINLGKKSYRMQHQEFLIEGTRAYHELVQLYKPLALFMTQDYQNAHQDIACYEKITTILAPHVMEKVSAAATPSGICAIFAIPAQQPLPTTGPGIILMDVHDPGNMGTLIRTAAAMNIKEVIIIGGVDPYSPKVIQSTAGCLAAVRLYQTTFDKLAAQHTLHLCALVVQGGKTPDQLNLHHKFLVVGSEAHGLSAQQIALCQEKMTIPMPGQAESLNAGVAGSIGLYLMSQQN</sequence>
<dbReference type="RefSeq" id="WP_115585869.1">
    <property type="nucleotide sequence ID" value="NZ_CP025544.1"/>
</dbReference>
<organism evidence="6 7">
    <name type="scientific">Candidatus Chromulinivorax destructor</name>
    <dbReference type="NCBI Taxonomy" id="2066483"/>
    <lineage>
        <taxon>Bacteria</taxon>
        <taxon>Candidatus Babelota</taxon>
        <taxon>Candidatus Babeliae</taxon>
        <taxon>Candidatus Babeliales</taxon>
        <taxon>Candidatus Chromulinivoraceae</taxon>
        <taxon>Candidatus Chromulinivorax</taxon>
    </lineage>
</organism>
<evidence type="ECO:0000259" key="5">
    <source>
        <dbReference type="Pfam" id="PF22435"/>
    </source>
</evidence>
<keyword evidence="2" id="KW-0489">Methyltransferase</keyword>
<dbReference type="AlphaFoldDB" id="A0A345ZC37"/>
<dbReference type="InterPro" id="IPR029028">
    <property type="entry name" value="Alpha/beta_knot_MTases"/>
</dbReference>
<evidence type="ECO:0000256" key="3">
    <source>
        <dbReference type="ARBA" id="ARBA00022679"/>
    </source>
</evidence>
<dbReference type="InterPro" id="IPR001537">
    <property type="entry name" value="SpoU_MeTrfase"/>
</dbReference>
<dbReference type="GO" id="GO:0032259">
    <property type="term" value="P:methylation"/>
    <property type="evidence" value="ECO:0007669"/>
    <property type="project" value="UniProtKB-KW"/>
</dbReference>
<comment type="similarity">
    <text evidence="1">Belongs to the class IV-like SAM-binding methyltransferase superfamily. RNA methyltransferase TrmH family.</text>
</comment>
<dbReference type="CDD" id="cd18095">
    <property type="entry name" value="SpoU-like_rRNA-MTase"/>
    <property type="match status" value="1"/>
</dbReference>
<dbReference type="InterPro" id="IPR029026">
    <property type="entry name" value="tRNA_m1G_MTases_N"/>
</dbReference>
<dbReference type="Pfam" id="PF22435">
    <property type="entry name" value="MRM3-like_sub_bind"/>
    <property type="match status" value="1"/>
</dbReference>
<dbReference type="SUPFAM" id="SSF55315">
    <property type="entry name" value="L30e-like"/>
    <property type="match status" value="1"/>
</dbReference>
<evidence type="ECO:0000313" key="6">
    <source>
        <dbReference type="EMBL" id="AXK60854.1"/>
    </source>
</evidence>
<feature type="domain" description="tRNA/rRNA methyltransferase SpoU type" evidence="4">
    <location>
        <begin position="109"/>
        <end position="241"/>
    </location>
</feature>
<gene>
    <name evidence="6" type="ORF">C0J27_03865</name>
</gene>
<evidence type="ECO:0000259" key="4">
    <source>
        <dbReference type="Pfam" id="PF00588"/>
    </source>
</evidence>
<keyword evidence="7" id="KW-1185">Reference proteome</keyword>
<dbReference type="Proteomes" id="UP000254834">
    <property type="component" value="Chromosome"/>
</dbReference>
<dbReference type="GO" id="GO:0008173">
    <property type="term" value="F:RNA methyltransferase activity"/>
    <property type="evidence" value="ECO:0007669"/>
    <property type="project" value="InterPro"/>
</dbReference>
<evidence type="ECO:0000256" key="2">
    <source>
        <dbReference type="ARBA" id="ARBA00022603"/>
    </source>
</evidence>
<dbReference type="GO" id="GO:0006396">
    <property type="term" value="P:RNA processing"/>
    <property type="evidence" value="ECO:0007669"/>
    <property type="project" value="InterPro"/>
</dbReference>
<dbReference type="InterPro" id="IPR053888">
    <property type="entry name" value="MRM3-like_sub_bind"/>
</dbReference>